<accession>A0A9N9UA80</accession>
<dbReference type="Proteomes" id="UP000754883">
    <property type="component" value="Unassembled WGS sequence"/>
</dbReference>
<keyword evidence="3" id="KW-0732">Signal</keyword>
<organism evidence="5 6">
    <name type="scientific">Clonostachys byssicola</name>
    <dbReference type="NCBI Taxonomy" id="160290"/>
    <lineage>
        <taxon>Eukaryota</taxon>
        <taxon>Fungi</taxon>
        <taxon>Dikarya</taxon>
        <taxon>Ascomycota</taxon>
        <taxon>Pezizomycotina</taxon>
        <taxon>Sordariomycetes</taxon>
        <taxon>Hypocreomycetidae</taxon>
        <taxon>Hypocreales</taxon>
        <taxon>Bionectriaceae</taxon>
        <taxon>Clonostachys</taxon>
    </lineage>
</organism>
<dbReference type="InterPro" id="IPR000073">
    <property type="entry name" value="AB_hydrolase_1"/>
</dbReference>
<dbReference type="Gene3D" id="3.40.50.1820">
    <property type="entry name" value="alpha/beta hydrolase"/>
    <property type="match status" value="1"/>
</dbReference>
<dbReference type="PRINTS" id="PR00111">
    <property type="entry name" value="ABHYDROLASE"/>
</dbReference>
<protein>
    <recommendedName>
        <fullName evidence="4">AB hydrolase-1 domain-containing protein</fullName>
    </recommendedName>
</protein>
<dbReference type="Pfam" id="PF00561">
    <property type="entry name" value="Abhydrolase_1"/>
    <property type="match status" value="1"/>
</dbReference>
<evidence type="ECO:0000256" key="1">
    <source>
        <dbReference type="ARBA" id="ARBA00022801"/>
    </source>
</evidence>
<dbReference type="InterPro" id="IPR029058">
    <property type="entry name" value="AB_hydrolase_fold"/>
</dbReference>
<feature type="chain" id="PRO_5040412145" description="AB hydrolase-1 domain-containing protein" evidence="3">
    <location>
        <begin position="20"/>
        <end position="379"/>
    </location>
</feature>
<dbReference type="PRINTS" id="PR00412">
    <property type="entry name" value="EPOXHYDRLASE"/>
</dbReference>
<dbReference type="OrthoDB" id="284184at2759"/>
<keyword evidence="1" id="KW-0378">Hydrolase</keyword>
<evidence type="ECO:0000256" key="2">
    <source>
        <dbReference type="ARBA" id="ARBA00038334"/>
    </source>
</evidence>
<feature type="signal peptide" evidence="3">
    <location>
        <begin position="1"/>
        <end position="19"/>
    </location>
</feature>
<gene>
    <name evidence="5" type="ORF">CBYS24578_00008211</name>
</gene>
<dbReference type="AlphaFoldDB" id="A0A9N9UA80"/>
<dbReference type="SUPFAM" id="SSF53474">
    <property type="entry name" value="alpha/beta-Hydrolases"/>
    <property type="match status" value="1"/>
</dbReference>
<dbReference type="InterPro" id="IPR000639">
    <property type="entry name" value="Epox_hydrolase-like"/>
</dbReference>
<evidence type="ECO:0000313" key="6">
    <source>
        <dbReference type="Proteomes" id="UP000754883"/>
    </source>
</evidence>
<keyword evidence="6" id="KW-1185">Reference proteome</keyword>
<feature type="domain" description="AB hydrolase-1" evidence="4">
    <location>
        <begin position="82"/>
        <end position="363"/>
    </location>
</feature>
<dbReference type="EMBL" id="CABFNO020001323">
    <property type="protein sequence ID" value="CAG9981218.1"/>
    <property type="molecule type" value="Genomic_DNA"/>
</dbReference>
<comment type="similarity">
    <text evidence="2">Belongs to the AB hydrolase superfamily. Epoxide hydrolase family.</text>
</comment>
<evidence type="ECO:0000313" key="5">
    <source>
        <dbReference type="EMBL" id="CAG9981218.1"/>
    </source>
</evidence>
<evidence type="ECO:0000256" key="3">
    <source>
        <dbReference type="SAM" id="SignalP"/>
    </source>
</evidence>
<reference evidence="5" key="1">
    <citation type="submission" date="2021-10" db="EMBL/GenBank/DDBJ databases">
        <authorList>
            <person name="Piombo E."/>
        </authorList>
    </citation>
    <scope>NUCLEOTIDE SEQUENCE</scope>
</reference>
<dbReference type="PANTHER" id="PTHR43329">
    <property type="entry name" value="EPOXIDE HYDROLASE"/>
    <property type="match status" value="1"/>
</dbReference>
<name>A0A9N9UA80_9HYPO</name>
<comment type="caution">
    <text evidence="5">The sequence shown here is derived from an EMBL/GenBank/DDBJ whole genome shotgun (WGS) entry which is preliminary data.</text>
</comment>
<sequence length="379" mass="42120">MRSSWVVGLTNLIAPLALAAPSTPPELEVRACIPQGGLSLATPKPGNETAGYIPGTSSHHAKVRGQTYHYLLAEPTSPPKGTIFLLHGIPDLSYGWRYQIPPLAKLGYRVVAPDMLGYAGTDSPCSVTHWARKELAADMADLIGQLVPRGQQVIVGGHDWGAGLTYKVALWHPELVKAFFTIAIPYIPLWLGPTKEWVDMLDLVENGTFPTMGYQLQFRDEALERNVTSLAQIRSFLNGVYGGTTSDGKGAFSPQNGVDFDILDQLGPSPLVSSEDIDFYANRFHVNGMRGPFNWYRTRRMDWEDELPFLKNGSIKYKMPVLFMPATKEPDTMPPDIWTDMGDYFESLKIQELDSNHFAHWEAADKVNEALATWLPTLQ</sequence>
<proteinExistence type="inferred from homology"/>
<dbReference type="GO" id="GO:0016787">
    <property type="term" value="F:hydrolase activity"/>
    <property type="evidence" value="ECO:0007669"/>
    <property type="project" value="UniProtKB-KW"/>
</dbReference>
<evidence type="ECO:0000259" key="4">
    <source>
        <dbReference type="Pfam" id="PF00561"/>
    </source>
</evidence>